<gene>
    <name evidence="2" type="ORF">P167DRAFT_198951</name>
</gene>
<protein>
    <submittedName>
        <fullName evidence="2">Uncharacterized protein</fullName>
    </submittedName>
</protein>
<proteinExistence type="predicted"/>
<organism evidence="2 3">
    <name type="scientific">Morchella conica CCBAS932</name>
    <dbReference type="NCBI Taxonomy" id="1392247"/>
    <lineage>
        <taxon>Eukaryota</taxon>
        <taxon>Fungi</taxon>
        <taxon>Dikarya</taxon>
        <taxon>Ascomycota</taxon>
        <taxon>Pezizomycotina</taxon>
        <taxon>Pezizomycetes</taxon>
        <taxon>Pezizales</taxon>
        <taxon>Morchellaceae</taxon>
        <taxon>Morchella</taxon>
    </lineage>
</organism>
<evidence type="ECO:0000313" key="3">
    <source>
        <dbReference type="Proteomes" id="UP000277580"/>
    </source>
</evidence>
<dbReference type="OrthoDB" id="5403324at2759"/>
<sequence>MTKPTTTTTTPTTNGATNPQQPHKRRRRRRSTTKPAKPPTPPASTDIDHWFQSGPFSALPQGASPAEVEADLKRIRAAVARLANILLGAAVGIGGISPVCEAQQEQEEALFVRGVSLSPRKEGGRGRSPGTAAEPLTPESFYGEDTVGEREKERKRKARREAEAAPRVRSPTGVRRERHKGSGGVPARKHRARFSPYTTTT</sequence>
<feature type="region of interest" description="Disordered" evidence="1">
    <location>
        <begin position="1"/>
        <end position="66"/>
    </location>
</feature>
<evidence type="ECO:0000256" key="1">
    <source>
        <dbReference type="SAM" id="MobiDB-lite"/>
    </source>
</evidence>
<dbReference type="Proteomes" id="UP000277580">
    <property type="component" value="Unassembled WGS sequence"/>
</dbReference>
<name>A0A3N4L8F3_9PEZI</name>
<dbReference type="AlphaFoldDB" id="A0A3N4L8F3"/>
<feature type="compositionally biased region" description="Low complexity" evidence="1">
    <location>
        <begin position="1"/>
        <end position="13"/>
    </location>
</feature>
<evidence type="ECO:0000313" key="2">
    <source>
        <dbReference type="EMBL" id="RPB16911.1"/>
    </source>
</evidence>
<keyword evidence="3" id="KW-1185">Reference proteome</keyword>
<feature type="compositionally biased region" description="Basic residues" evidence="1">
    <location>
        <begin position="22"/>
        <end position="32"/>
    </location>
</feature>
<feature type="compositionally biased region" description="Basic residues" evidence="1">
    <location>
        <begin position="176"/>
        <end position="193"/>
    </location>
</feature>
<dbReference type="EMBL" id="ML119107">
    <property type="protein sequence ID" value="RPB16911.1"/>
    <property type="molecule type" value="Genomic_DNA"/>
</dbReference>
<reference evidence="2 3" key="1">
    <citation type="journal article" date="2018" name="Nat. Ecol. Evol.">
        <title>Pezizomycetes genomes reveal the molecular basis of ectomycorrhizal truffle lifestyle.</title>
        <authorList>
            <person name="Murat C."/>
            <person name="Payen T."/>
            <person name="Noel B."/>
            <person name="Kuo A."/>
            <person name="Morin E."/>
            <person name="Chen J."/>
            <person name="Kohler A."/>
            <person name="Krizsan K."/>
            <person name="Balestrini R."/>
            <person name="Da Silva C."/>
            <person name="Montanini B."/>
            <person name="Hainaut M."/>
            <person name="Levati E."/>
            <person name="Barry K.W."/>
            <person name="Belfiori B."/>
            <person name="Cichocki N."/>
            <person name="Clum A."/>
            <person name="Dockter R.B."/>
            <person name="Fauchery L."/>
            <person name="Guy J."/>
            <person name="Iotti M."/>
            <person name="Le Tacon F."/>
            <person name="Lindquist E.A."/>
            <person name="Lipzen A."/>
            <person name="Malagnac F."/>
            <person name="Mello A."/>
            <person name="Molinier V."/>
            <person name="Miyauchi S."/>
            <person name="Poulain J."/>
            <person name="Riccioni C."/>
            <person name="Rubini A."/>
            <person name="Sitrit Y."/>
            <person name="Splivallo R."/>
            <person name="Traeger S."/>
            <person name="Wang M."/>
            <person name="Zifcakova L."/>
            <person name="Wipf D."/>
            <person name="Zambonelli A."/>
            <person name="Paolocci F."/>
            <person name="Nowrousian M."/>
            <person name="Ottonello S."/>
            <person name="Baldrian P."/>
            <person name="Spatafora J.W."/>
            <person name="Henrissat B."/>
            <person name="Nagy L.G."/>
            <person name="Aury J.M."/>
            <person name="Wincker P."/>
            <person name="Grigoriev I.V."/>
            <person name="Bonfante P."/>
            <person name="Martin F.M."/>
        </authorList>
    </citation>
    <scope>NUCLEOTIDE SEQUENCE [LARGE SCALE GENOMIC DNA]</scope>
    <source>
        <strain evidence="2 3">CCBAS932</strain>
    </source>
</reference>
<dbReference type="InParanoid" id="A0A3N4L8F3"/>
<accession>A0A3N4L8F3</accession>
<feature type="region of interest" description="Disordered" evidence="1">
    <location>
        <begin position="119"/>
        <end position="201"/>
    </location>
</feature>